<feature type="compositionally biased region" description="Low complexity" evidence="1">
    <location>
        <begin position="1058"/>
        <end position="1084"/>
    </location>
</feature>
<gene>
    <name evidence="4" type="primary">17</name>
    <name evidence="4" type="ORF">PBI_MERCURIO_17</name>
</gene>
<dbReference type="RefSeq" id="YP_010051623.1">
    <property type="nucleotide sequence ID" value="NC_054445.1"/>
</dbReference>
<accession>A0A5J6T675</accession>
<evidence type="ECO:0000256" key="2">
    <source>
        <dbReference type="SAM" id="Phobius"/>
    </source>
</evidence>
<keyword evidence="2" id="KW-0812">Transmembrane</keyword>
<keyword evidence="2" id="KW-1133">Transmembrane helix</keyword>
<dbReference type="KEGG" id="vg:63926113"/>
<feature type="transmembrane region" description="Helical" evidence="2">
    <location>
        <begin position="466"/>
        <end position="488"/>
    </location>
</feature>
<dbReference type="SMR" id="A0A5J6T675"/>
<reference evidence="4 5" key="1">
    <citation type="submission" date="2019-07" db="EMBL/GenBank/DDBJ databases">
        <authorList>
            <person name="Divens A.M."/>
            <person name="Garlena R.A."/>
            <person name="Russell D.A."/>
            <person name="Pope W.H."/>
            <person name="Jacobs-Sera D."/>
            <person name="Hatfull G.F."/>
        </authorList>
    </citation>
    <scope>NUCLEOTIDE SEQUENCE [LARGE SCALE GENOMIC DNA]</scope>
</reference>
<evidence type="ECO:0000259" key="3">
    <source>
        <dbReference type="Pfam" id="PF26571"/>
    </source>
</evidence>
<feature type="region of interest" description="Disordered" evidence="1">
    <location>
        <begin position="1058"/>
        <end position="1114"/>
    </location>
</feature>
<keyword evidence="2" id="KW-0472">Membrane</keyword>
<feature type="transmembrane region" description="Helical" evidence="2">
    <location>
        <begin position="174"/>
        <end position="200"/>
    </location>
</feature>
<feature type="transmembrane region" description="Helical" evidence="2">
    <location>
        <begin position="500"/>
        <end position="522"/>
    </location>
</feature>
<feature type="transmembrane region" description="Helical" evidence="2">
    <location>
        <begin position="206"/>
        <end position="228"/>
    </location>
</feature>
<keyword evidence="5" id="KW-1185">Reference proteome</keyword>
<evidence type="ECO:0000256" key="1">
    <source>
        <dbReference type="SAM" id="MobiDB-lite"/>
    </source>
</evidence>
<feature type="transmembrane region" description="Helical" evidence="2">
    <location>
        <begin position="146"/>
        <end position="167"/>
    </location>
</feature>
<sequence length="1338" mass="136287">MQGTYWLTVLPETSQLRPRIKRALRGLDDDVRVRPTVDDRDAEPQGRAFGDKFAKGFGRSGASKLGAVASLLGVGISRASDATRGLVRHVGLAATGIGVAARITKGFALSLMAASTGLRVVAGVSLAKVAGMLGFTARQASKLASAVTRVTSAILLLTVIGKTIGFLNRFAKMAAIATVGTAALIGVVSALASVMGTALAGALMTAGAAIGVFAGAAVGLLGPAFGVLKLGLSGLKDGADAFADSMKDAWGPADEAFNKMIGQRLGPLLTQFRDLKMAVVDTFTGALEPALASATGLMGRMQPAMVAMAGTLGRLGSEVAGAIASPENVAALDKMFAASNQFVGSLGPGLSKLVGGLIQFASTAADTFKTAGVGISDTLGRFGDWLAGISPAQMIGAFAALRQMVTNVWNVLKPVLDGIRQIGAVSAPALAPGVKALGDAIAQAVPGLVRMSEILMPALSAVMERLAPIIPALVTAFTPWAGVLAQIAPPLATIVAHMAPLAPLIMVAVGAVKAIGAAMIVWNTVAAAASIAQGIFAAATGASTASLGGNVIALAAHRTATIASTVASRALGVAMTFALGPIGLIIAAVVAVGAAIWAFFTKTETGKRLWEKIWPAIVNAAKVAWQWIKDTLGKAWETIGPGLAKIGTVAKEAFAALVGAVKTVWSAIQPAVQWAGRLYLAFAKWQFGNVVTALKALGAVIGWLWQNVVVPAFNGIATAVQLWWAGAQTVFGVAKTAISAVGDVVMWLWNNVATPAFSAIGSIISTWWAGVEKVWGLFQAGVDTVGKAITTLKDGFTTGFNAIKGVVENVWNFISGIFDKIGSGVGNIVDKLRSIPGIGSLIPGNADGKPAGFAGGRPATLSRRGQLRGPGTGTSDSILAMLSDREGIVKASAMQGGGGVLVAALNSGWTPTAEQLHALIPGFAEGLNPGADWLRRTIMDTFPQISTIGGRRSEDGYGEHSSGNAMDIMIPNYQGDGKALGDKIASWIAKNRDAIGADGMIWRQTSFGYGGDWSTGKTMSDRGSDTQNHMDHIHVILGKGRGAGAASVDVPADSLSLARSLGGGSSSSTGATSLGSSSSLGSGSYRAATDKELASGQNKVDTANRAVEQANQRVDDRTYAVEKAQRRLDELRAAGKDTQDAQHSLDVANRELADAKDAQTRAADKAAKAEQDFATLRDQGVEDAKAAKDEAGSGGGVGDLGKSLWSGLLETIGLDGSLFSNPFEWPTVKSIMAGINVLGGTLSGQGAGGSGGDPTGLLGAVADGTGLDVLANLNPGAVDVAAAPATNVAPDTTAHGTGGGQAPGPGVYIENAGMAPVDVANKLDQTWNARTRTTTTKG</sequence>
<feature type="domain" description="ARB-07466-like C-terminal" evidence="3">
    <location>
        <begin position="925"/>
        <end position="1030"/>
    </location>
</feature>
<evidence type="ECO:0000313" key="4">
    <source>
        <dbReference type="EMBL" id="QFG06019.1"/>
    </source>
</evidence>
<feature type="transmembrane region" description="Helical" evidence="2">
    <location>
        <begin position="577"/>
        <end position="600"/>
    </location>
</feature>
<name>A0A5J6T675_9CAUD</name>
<dbReference type="EMBL" id="MN234219">
    <property type="protein sequence ID" value="QFG06019.1"/>
    <property type="molecule type" value="Genomic_DNA"/>
</dbReference>
<protein>
    <submittedName>
        <fullName evidence="4">Tape measure protein</fullName>
    </submittedName>
</protein>
<dbReference type="GeneID" id="63926113"/>
<dbReference type="Proteomes" id="UP000326063">
    <property type="component" value="Segment"/>
</dbReference>
<feature type="transmembrane region" description="Helical" evidence="2">
    <location>
        <begin position="534"/>
        <end position="557"/>
    </location>
</feature>
<feature type="transmembrane region" description="Helical" evidence="2">
    <location>
        <begin position="687"/>
        <end position="705"/>
    </location>
</feature>
<organism evidence="4 5">
    <name type="scientific">Mycobacterium phage Mercurio</name>
    <dbReference type="NCBI Taxonomy" id="2575612"/>
    <lineage>
        <taxon>Viruses</taxon>
        <taxon>Duplodnaviria</taxon>
        <taxon>Heunggongvirae</taxon>
        <taxon>Uroviricota</taxon>
        <taxon>Caudoviricetes</taxon>
        <taxon>Gclasvirinae</taxon>
        <taxon>Jolieduovirus</taxon>
        <taxon>Jolieduovirus mercurio</taxon>
    </lineage>
</organism>
<dbReference type="Pfam" id="PF26571">
    <property type="entry name" value="VldE"/>
    <property type="match status" value="1"/>
</dbReference>
<dbReference type="InterPro" id="IPR058593">
    <property type="entry name" value="ARB_07466-like_C"/>
</dbReference>
<evidence type="ECO:0000313" key="5">
    <source>
        <dbReference type="Proteomes" id="UP000326063"/>
    </source>
</evidence>
<proteinExistence type="predicted"/>